<dbReference type="EMBL" id="CP022272">
    <property type="protein sequence ID" value="ASJ98279.1"/>
    <property type="molecule type" value="Genomic_DNA"/>
</dbReference>
<accession>A0AAC9U3I7</accession>
<evidence type="ECO:0000313" key="3">
    <source>
        <dbReference type="Proteomes" id="UP000198233"/>
    </source>
</evidence>
<dbReference type="AlphaFoldDB" id="A0AAC9U3I7"/>
<dbReference type="KEGG" id="smav:CFF01_17725"/>
<dbReference type="Proteomes" id="UP000198233">
    <property type="component" value="Chromosome"/>
</dbReference>
<gene>
    <name evidence="2" type="ORF">CFF01_17725</name>
</gene>
<evidence type="ECO:0000259" key="1">
    <source>
        <dbReference type="Pfam" id="PF18730"/>
    </source>
</evidence>
<name>A0AAC9U3I7_9GAMM</name>
<protein>
    <recommendedName>
        <fullName evidence="1">Cthe-2314-like HEPN domain-containing protein</fullName>
    </recommendedName>
</protein>
<evidence type="ECO:0000313" key="2">
    <source>
        <dbReference type="EMBL" id="ASJ98279.1"/>
    </source>
</evidence>
<dbReference type="RefSeq" id="WP_088905662.1">
    <property type="nucleotide sequence ID" value="NZ_CP022272.1"/>
</dbReference>
<dbReference type="Pfam" id="PF18730">
    <property type="entry name" value="HEPN_Cthe2314"/>
    <property type="match status" value="1"/>
</dbReference>
<feature type="domain" description="Cthe-2314-like HEPN" evidence="1">
    <location>
        <begin position="77"/>
        <end position="219"/>
    </location>
</feature>
<sequence length="245" mass="28800">MSKFSELDENSFLVSVLKDGEVAFSDIEVDKLATELPEDIELSEYQYYVQKVGFYLVNTISWCKQLDLAIELLSNFDYSKKEASRADHLIYNVENYLIRIKSVHDRVLQLVNAVFHLCINEANVNHGVIVSNYKVQHRPETLKAVKAISKYLSEHEQIRHTLIHRHSLIDKDLKKIELFYLNNFEHIDDEDKVKAYKYVRTEHLKKVLSEKKSEFREINSTLFTLINALFLELNSEYERQKKIVG</sequence>
<proteinExistence type="predicted"/>
<dbReference type="InterPro" id="IPR041394">
    <property type="entry name" value="HEPN_Cthe2314"/>
</dbReference>
<reference evidence="2 3" key="1">
    <citation type="submission" date="2017-06" db="EMBL/GenBank/DDBJ databases">
        <title>Complete genome sequence of Shewanella marisflavi EP1 associated with anaerobic 2,4-dinitrotoluene reduction and salt tolerance.</title>
        <authorList>
            <person name="Huang J."/>
        </authorList>
    </citation>
    <scope>NUCLEOTIDE SEQUENCE [LARGE SCALE GENOMIC DNA]</scope>
    <source>
        <strain evidence="2 3">EP1</strain>
    </source>
</reference>
<organism evidence="2 3">
    <name type="scientific">Shewanella marisflavi</name>
    <dbReference type="NCBI Taxonomy" id="260364"/>
    <lineage>
        <taxon>Bacteria</taxon>
        <taxon>Pseudomonadati</taxon>
        <taxon>Pseudomonadota</taxon>
        <taxon>Gammaproteobacteria</taxon>
        <taxon>Alteromonadales</taxon>
        <taxon>Shewanellaceae</taxon>
        <taxon>Shewanella</taxon>
    </lineage>
</organism>